<protein>
    <submittedName>
        <fullName evidence="2">AIPR protein</fullName>
    </submittedName>
</protein>
<dbReference type="Pfam" id="PF10592">
    <property type="entry name" value="AIPR"/>
    <property type="match status" value="1"/>
</dbReference>
<evidence type="ECO:0000313" key="2">
    <source>
        <dbReference type="EMBL" id="VTZ62298.1"/>
    </source>
</evidence>
<organism evidence="2 3">
    <name type="scientific">Sinorhizobium medicae</name>
    <dbReference type="NCBI Taxonomy" id="110321"/>
    <lineage>
        <taxon>Bacteria</taxon>
        <taxon>Pseudomonadati</taxon>
        <taxon>Pseudomonadota</taxon>
        <taxon>Alphaproteobacteria</taxon>
        <taxon>Hyphomicrobiales</taxon>
        <taxon>Rhizobiaceae</taxon>
        <taxon>Sinorhizobium/Ensifer group</taxon>
        <taxon>Sinorhizobium</taxon>
    </lineage>
</organism>
<dbReference type="AlphaFoldDB" id="A0A508WXX6"/>
<reference evidence="2 3" key="1">
    <citation type="submission" date="2019-06" db="EMBL/GenBank/DDBJ databases">
        <authorList>
            <person name="Le Quere A."/>
            <person name="Colella S."/>
        </authorList>
    </citation>
    <scope>NUCLEOTIDE SEQUENCE [LARGE SCALE GENOMIC DNA]</scope>
    <source>
        <strain evidence="2">EmedicaeMD41</strain>
    </source>
</reference>
<evidence type="ECO:0000259" key="1">
    <source>
        <dbReference type="Pfam" id="PF10592"/>
    </source>
</evidence>
<dbReference type="Proteomes" id="UP000507954">
    <property type="component" value="Unassembled WGS sequence"/>
</dbReference>
<dbReference type="EMBL" id="CABFNB010000103">
    <property type="protein sequence ID" value="VTZ62298.1"/>
    <property type="molecule type" value="Genomic_DNA"/>
</dbReference>
<proteinExistence type="predicted"/>
<evidence type="ECO:0000313" key="3">
    <source>
        <dbReference type="Proteomes" id="UP000507954"/>
    </source>
</evidence>
<name>A0A508WXX6_9HYPH</name>
<feature type="domain" description="Abortive phage infection protein C-terminal" evidence="1">
    <location>
        <begin position="248"/>
        <end position="462"/>
    </location>
</feature>
<gene>
    <name evidence="2" type="ORF">EMEDMD4_370162</name>
</gene>
<accession>A0A508WXX6</accession>
<dbReference type="InterPro" id="IPR018891">
    <property type="entry name" value="AIPR_C"/>
</dbReference>
<sequence>MVPGLSISNFEDFRSSWLEEVQSGDPSTVELGRRFALKLVSQWLDSSDISADLIYCDGSGDGGIDLAILDTGPDEFTDDSAISGHTWYLVQSKYGAAFEGTSTLLQEGQKVIETLDGRRLRLNSLAEGLLERLNNFRNGAGPSDKIVLVYATERLLRDNEKRVLADLRAMGTSRLGAIFDIEAISVETIHARLQEVEAANLAKRLTVELNAQLVSSGPDLLVGSVGLLNLYDFLKDYRNETGDLDRIYEKNVRRFLGGRGKVNKAMQATLRDAPERFGLYNNGITIVVHDYEQTDDNVKLAEPYIVNGCQTTRTIWEVFHNRLSAGGTGVNPETETWKLRAAQGAVVAKVVKVGDSGEALLQAITRYTNSQNAIREKDFLALTSDFKTWQTELARKYNVYLEIQRGGWDSQKALQNTNRDAHQFTKHANAADLIKVYGAGWLSEAGIAFGKNPPFLPDGSVFKRIVNDVDADGTPFGAIDLYAAYLLQEATASMGFGRGAVKQSRRQTRFLFLMVAVDLFRDVLSRAGKATDHRTVAASLVRALKDNAAKQALLDQAAEVIDGYFTQGSDDNVFTEPAYLNSFNSDLNAFLKWEKLGKSDSDTPRLRSAMAINKAVMGRSIGGISARDTIMSAVDSETAEN</sequence>